<evidence type="ECO:0000313" key="7">
    <source>
        <dbReference type="EMBL" id="GHF72050.1"/>
    </source>
</evidence>
<evidence type="ECO:0000256" key="4">
    <source>
        <dbReference type="PIRSR" id="PIRSR000390-1"/>
    </source>
</evidence>
<dbReference type="GO" id="GO:0008483">
    <property type="term" value="F:transaminase activity"/>
    <property type="evidence" value="ECO:0007669"/>
    <property type="project" value="UniProtKB-KW"/>
</dbReference>
<gene>
    <name evidence="7" type="ORF">GCM10017566_52350</name>
</gene>
<dbReference type="GO" id="GO:0030170">
    <property type="term" value="F:pyridoxal phosphate binding"/>
    <property type="evidence" value="ECO:0007669"/>
    <property type="project" value="TreeGrafter"/>
</dbReference>
<evidence type="ECO:0000256" key="5">
    <source>
        <dbReference type="PIRSR" id="PIRSR000390-2"/>
    </source>
</evidence>
<keyword evidence="8" id="KW-1185">Reference proteome</keyword>
<keyword evidence="2" id="KW-0045">Antibiotic biosynthesis</keyword>
<organism evidence="7 8">
    <name type="scientific">Amycolatopsis bartoniae</name>
    <dbReference type="NCBI Taxonomy" id="941986"/>
    <lineage>
        <taxon>Bacteria</taxon>
        <taxon>Bacillati</taxon>
        <taxon>Actinomycetota</taxon>
        <taxon>Actinomycetes</taxon>
        <taxon>Pseudonocardiales</taxon>
        <taxon>Pseudonocardiaceae</taxon>
        <taxon>Amycolatopsis</taxon>
    </lineage>
</organism>
<dbReference type="AlphaFoldDB" id="A0A8H9J1H3"/>
<evidence type="ECO:0000313" key="8">
    <source>
        <dbReference type="Proteomes" id="UP000658656"/>
    </source>
</evidence>
<dbReference type="InterPro" id="IPR015424">
    <property type="entry name" value="PyrdxlP-dep_Trfase"/>
</dbReference>
<dbReference type="Pfam" id="PF01041">
    <property type="entry name" value="DegT_DnrJ_EryC1"/>
    <property type="match status" value="1"/>
</dbReference>
<dbReference type="InterPro" id="IPR015421">
    <property type="entry name" value="PyrdxlP-dep_Trfase_major"/>
</dbReference>
<dbReference type="InterPro" id="IPR015422">
    <property type="entry name" value="PyrdxlP-dep_Trfase_small"/>
</dbReference>
<name>A0A8H9J1H3_9PSEU</name>
<evidence type="ECO:0000256" key="2">
    <source>
        <dbReference type="ARBA" id="ARBA00023194"/>
    </source>
</evidence>
<dbReference type="OrthoDB" id="5342089at2"/>
<dbReference type="PANTHER" id="PTHR30244:SF36">
    <property type="entry name" value="3-OXO-GLUCOSE-6-PHOSPHATE:GLUTAMATE AMINOTRANSFERASE"/>
    <property type="match status" value="1"/>
</dbReference>
<dbReference type="Proteomes" id="UP000658656">
    <property type="component" value="Unassembled WGS sequence"/>
</dbReference>
<reference evidence="7" key="1">
    <citation type="journal article" date="2014" name="Int. J. Syst. Evol. Microbiol.">
        <title>Complete genome sequence of Corynebacterium casei LMG S-19264T (=DSM 44701T), isolated from a smear-ripened cheese.</title>
        <authorList>
            <consortium name="US DOE Joint Genome Institute (JGI-PGF)"/>
            <person name="Walter F."/>
            <person name="Albersmeier A."/>
            <person name="Kalinowski J."/>
            <person name="Ruckert C."/>
        </authorList>
    </citation>
    <scope>NUCLEOTIDE SEQUENCE</scope>
    <source>
        <strain evidence="7">CGMCC 4.7679</strain>
    </source>
</reference>
<keyword evidence="1 5" id="KW-0663">Pyridoxal phosphate</keyword>
<comment type="caution">
    <text evidence="7">The sequence shown here is derived from an EMBL/GenBank/DDBJ whole genome shotgun (WGS) entry which is preliminary data.</text>
</comment>
<dbReference type="SUPFAM" id="SSF53383">
    <property type="entry name" value="PLP-dependent transferases"/>
    <property type="match status" value="1"/>
</dbReference>
<dbReference type="RefSeq" id="WP_145933282.1">
    <property type="nucleotide sequence ID" value="NZ_BNAV01000009.1"/>
</dbReference>
<reference evidence="7" key="2">
    <citation type="submission" date="2020-09" db="EMBL/GenBank/DDBJ databases">
        <authorList>
            <person name="Sun Q."/>
            <person name="Zhou Y."/>
        </authorList>
    </citation>
    <scope>NUCLEOTIDE SEQUENCE</scope>
    <source>
        <strain evidence="7">CGMCC 4.7679</strain>
    </source>
</reference>
<dbReference type="GO" id="GO:0017000">
    <property type="term" value="P:antibiotic biosynthetic process"/>
    <property type="evidence" value="ECO:0007669"/>
    <property type="project" value="UniProtKB-KW"/>
</dbReference>
<sequence length="368" mass="38312">MTPIPLVDLAAQHRQVADEVAAGWAEVLAGTAFVGGPAVSAFEAEFAAYTGAAHCVGVGNGTDALELALRAAGVGPDDECVLPANTFIATAEAVVRAGARPVLVDCEEDTGLLDVAAVSGVVSDRTAAIIPVHLYGQPAPVERILPLAREIGAIVLEDAAQSQGARRHGVGAGALGDLAATSFYPGKNLGAYGDGGAVLTSDAELAEHVRLLGAHGSPRKYEHTIVGFNSRLDTLQAVVLSAKLKRLEGWNTARRAAAARYGELLAALPEVTLPVVLPGNEPVWHLYVVRVPDRDRVLAHLQANGIGAGVHYPAPVHRTEAFAWLGYGEGDFPVAEKVGGELLSLPLFAEITPAQQERVVETLAEALR</sequence>
<evidence type="ECO:0000256" key="3">
    <source>
        <dbReference type="ARBA" id="ARBA00037999"/>
    </source>
</evidence>
<feature type="modified residue" description="N6-(pyridoxal phosphate)lysine" evidence="5">
    <location>
        <position position="187"/>
    </location>
</feature>
<feature type="active site" description="Proton acceptor" evidence="4">
    <location>
        <position position="187"/>
    </location>
</feature>
<dbReference type="PANTHER" id="PTHR30244">
    <property type="entry name" value="TRANSAMINASE"/>
    <property type="match status" value="1"/>
</dbReference>
<dbReference type="Gene3D" id="3.40.640.10">
    <property type="entry name" value="Type I PLP-dependent aspartate aminotransferase-like (Major domain)"/>
    <property type="match status" value="1"/>
</dbReference>
<dbReference type="InterPro" id="IPR000653">
    <property type="entry name" value="DegT/StrS_aminotransferase"/>
</dbReference>
<dbReference type="CDD" id="cd00616">
    <property type="entry name" value="AHBA_syn"/>
    <property type="match status" value="1"/>
</dbReference>
<dbReference type="PIRSF" id="PIRSF000390">
    <property type="entry name" value="PLP_StrS"/>
    <property type="match status" value="1"/>
</dbReference>
<evidence type="ECO:0000256" key="6">
    <source>
        <dbReference type="RuleBase" id="RU004508"/>
    </source>
</evidence>
<evidence type="ECO:0000256" key="1">
    <source>
        <dbReference type="ARBA" id="ARBA00022898"/>
    </source>
</evidence>
<keyword evidence="7" id="KW-0808">Transferase</keyword>
<accession>A0A8H9J1H3</accession>
<proteinExistence type="inferred from homology"/>
<dbReference type="Gene3D" id="3.90.1150.10">
    <property type="entry name" value="Aspartate Aminotransferase, domain 1"/>
    <property type="match status" value="1"/>
</dbReference>
<protein>
    <submittedName>
        <fullName evidence="7">Glutamine--scyllo-inositol aminotransferase</fullName>
    </submittedName>
</protein>
<comment type="similarity">
    <text evidence="3 6">Belongs to the DegT/DnrJ/EryC1 family.</text>
</comment>
<dbReference type="EMBL" id="BNAV01000009">
    <property type="protein sequence ID" value="GHF72050.1"/>
    <property type="molecule type" value="Genomic_DNA"/>
</dbReference>
<dbReference type="GO" id="GO:0000271">
    <property type="term" value="P:polysaccharide biosynthetic process"/>
    <property type="evidence" value="ECO:0007669"/>
    <property type="project" value="TreeGrafter"/>
</dbReference>
<keyword evidence="7" id="KW-0032">Aminotransferase</keyword>